<comment type="caution">
    <text evidence="1">The sequence shown here is derived from an EMBL/GenBank/DDBJ whole genome shotgun (WGS) entry which is preliminary data.</text>
</comment>
<dbReference type="AlphaFoldDB" id="A0AAV4F676"/>
<organism evidence="1 2">
    <name type="scientific">Elysia marginata</name>
    <dbReference type="NCBI Taxonomy" id="1093978"/>
    <lineage>
        <taxon>Eukaryota</taxon>
        <taxon>Metazoa</taxon>
        <taxon>Spiralia</taxon>
        <taxon>Lophotrochozoa</taxon>
        <taxon>Mollusca</taxon>
        <taxon>Gastropoda</taxon>
        <taxon>Heterobranchia</taxon>
        <taxon>Euthyneura</taxon>
        <taxon>Panpulmonata</taxon>
        <taxon>Sacoglossa</taxon>
        <taxon>Placobranchoidea</taxon>
        <taxon>Plakobranchidae</taxon>
        <taxon>Elysia</taxon>
    </lineage>
</organism>
<evidence type="ECO:0000313" key="1">
    <source>
        <dbReference type="EMBL" id="GFR68878.1"/>
    </source>
</evidence>
<name>A0AAV4F676_9GAST</name>
<reference evidence="1 2" key="1">
    <citation type="journal article" date="2021" name="Elife">
        <title>Chloroplast acquisition without the gene transfer in kleptoplastic sea slugs, Plakobranchus ocellatus.</title>
        <authorList>
            <person name="Maeda T."/>
            <person name="Takahashi S."/>
            <person name="Yoshida T."/>
            <person name="Shimamura S."/>
            <person name="Takaki Y."/>
            <person name="Nagai Y."/>
            <person name="Toyoda A."/>
            <person name="Suzuki Y."/>
            <person name="Arimoto A."/>
            <person name="Ishii H."/>
            <person name="Satoh N."/>
            <person name="Nishiyama T."/>
            <person name="Hasebe M."/>
            <person name="Maruyama T."/>
            <person name="Minagawa J."/>
            <person name="Obokata J."/>
            <person name="Shigenobu S."/>
        </authorList>
    </citation>
    <scope>NUCLEOTIDE SEQUENCE [LARGE SCALE GENOMIC DNA]</scope>
</reference>
<protein>
    <recommendedName>
        <fullName evidence="3">REM-1 domain-containing protein</fullName>
    </recommendedName>
</protein>
<dbReference type="EMBL" id="BMAT01000582">
    <property type="protein sequence ID" value="GFR68878.1"/>
    <property type="molecule type" value="Genomic_DNA"/>
</dbReference>
<gene>
    <name evidence="1" type="ORF">ElyMa_000288500</name>
</gene>
<proteinExistence type="predicted"/>
<keyword evidence="2" id="KW-1185">Reference proteome</keyword>
<evidence type="ECO:0008006" key="3">
    <source>
        <dbReference type="Google" id="ProtNLM"/>
    </source>
</evidence>
<evidence type="ECO:0000313" key="2">
    <source>
        <dbReference type="Proteomes" id="UP000762676"/>
    </source>
</evidence>
<dbReference type="Proteomes" id="UP000762676">
    <property type="component" value="Unassembled WGS sequence"/>
</dbReference>
<accession>A0AAV4F676</accession>
<sequence length="82" mass="8765">MEALEVGMEKADEDGEKKIYLVELRERSCDLRGRLHNERILTDAQAARGGKNSAAALALRERRGGVAGRDAGTVGGEMPGAL</sequence>